<name>A0A1T5CXD7_9BACT</name>
<evidence type="ECO:0000313" key="4">
    <source>
        <dbReference type="Proteomes" id="UP000190852"/>
    </source>
</evidence>
<gene>
    <name evidence="3" type="ORF">SAMN05660349_02135</name>
</gene>
<proteinExistence type="predicted"/>
<feature type="chain" id="PRO_5012256385" evidence="2">
    <location>
        <begin position="21"/>
        <end position="210"/>
    </location>
</feature>
<dbReference type="RefSeq" id="WP_079683629.1">
    <property type="nucleotide sequence ID" value="NZ_FUYQ01000015.1"/>
</dbReference>
<keyword evidence="4" id="KW-1185">Reference proteome</keyword>
<evidence type="ECO:0000256" key="2">
    <source>
        <dbReference type="SAM" id="SignalP"/>
    </source>
</evidence>
<evidence type="ECO:0000256" key="1">
    <source>
        <dbReference type="SAM" id="MobiDB-lite"/>
    </source>
</evidence>
<evidence type="ECO:0000313" key="3">
    <source>
        <dbReference type="EMBL" id="SKB64007.1"/>
    </source>
</evidence>
<keyword evidence="2" id="KW-0732">Signal</keyword>
<feature type="compositionally biased region" description="Basic and acidic residues" evidence="1">
    <location>
        <begin position="164"/>
        <end position="190"/>
    </location>
</feature>
<accession>A0A1T5CXD7</accession>
<dbReference type="Proteomes" id="UP000190852">
    <property type="component" value="Unassembled WGS sequence"/>
</dbReference>
<dbReference type="EMBL" id="FUYQ01000015">
    <property type="protein sequence ID" value="SKB64007.1"/>
    <property type="molecule type" value="Genomic_DNA"/>
</dbReference>
<dbReference type="AlphaFoldDB" id="A0A1T5CXD7"/>
<organism evidence="3 4">
    <name type="scientific">Parabacteroides chartae</name>
    <dbReference type="NCBI Taxonomy" id="1037355"/>
    <lineage>
        <taxon>Bacteria</taxon>
        <taxon>Pseudomonadati</taxon>
        <taxon>Bacteroidota</taxon>
        <taxon>Bacteroidia</taxon>
        <taxon>Bacteroidales</taxon>
        <taxon>Tannerellaceae</taxon>
        <taxon>Parabacteroides</taxon>
    </lineage>
</organism>
<sequence>MKKTGIIIAIALLTSVSLFAQREYSTFSARISTFGQSFDRPSFELEFTKAYGVPAYQVRDYYAGVDHSWGDLSLAFEFSRFFNRPVVVILDSYRRYHSWDRVAYHYGAKYNSKKYKMLAKMMRDREKYWDRVHREHRKHYYAQQARYERDRDYRPRYDNDRYYRDDRRQYDRDNDRDRYNDRDKGWDNKGKGNNGHGKNKSGKGNNNGRW</sequence>
<feature type="region of interest" description="Disordered" evidence="1">
    <location>
        <begin position="164"/>
        <end position="210"/>
    </location>
</feature>
<protein>
    <submittedName>
        <fullName evidence="3">Uncharacterized protein</fullName>
    </submittedName>
</protein>
<reference evidence="4" key="1">
    <citation type="submission" date="2017-02" db="EMBL/GenBank/DDBJ databases">
        <authorList>
            <person name="Varghese N."/>
            <person name="Submissions S."/>
        </authorList>
    </citation>
    <scope>NUCLEOTIDE SEQUENCE [LARGE SCALE GENOMIC DNA]</scope>
    <source>
        <strain evidence="4">DSM 24967</strain>
    </source>
</reference>
<feature type="signal peptide" evidence="2">
    <location>
        <begin position="1"/>
        <end position="20"/>
    </location>
</feature>